<accession>A0AAD8WRG1</accession>
<dbReference type="Pfam" id="PF07727">
    <property type="entry name" value="RVT_2"/>
    <property type="match status" value="1"/>
</dbReference>
<feature type="domain" description="Reverse transcriptase Ty1/copia-type" evidence="1">
    <location>
        <begin position="110"/>
        <end position="340"/>
    </location>
</feature>
<reference evidence="2" key="1">
    <citation type="submission" date="2023-07" db="EMBL/GenBank/DDBJ databases">
        <title>A chromosome-level genome assembly of Lolium multiflorum.</title>
        <authorList>
            <person name="Chen Y."/>
            <person name="Copetti D."/>
            <person name="Kolliker R."/>
            <person name="Studer B."/>
        </authorList>
    </citation>
    <scope>NUCLEOTIDE SEQUENCE</scope>
    <source>
        <strain evidence="2">02402/16</strain>
        <tissue evidence="2">Leaf</tissue>
    </source>
</reference>
<dbReference type="AlphaFoldDB" id="A0AAD8WRG1"/>
<comment type="caution">
    <text evidence="2">The sequence shown here is derived from an EMBL/GenBank/DDBJ whole genome shotgun (WGS) entry which is preliminary data.</text>
</comment>
<name>A0AAD8WRG1_LOLMU</name>
<dbReference type="InterPro" id="IPR043502">
    <property type="entry name" value="DNA/RNA_pol_sf"/>
</dbReference>
<dbReference type="Proteomes" id="UP001231189">
    <property type="component" value="Unassembled WGS sequence"/>
</dbReference>
<dbReference type="InterPro" id="IPR013103">
    <property type="entry name" value="RVT_2"/>
</dbReference>
<keyword evidence="3" id="KW-1185">Reference proteome</keyword>
<dbReference type="SUPFAM" id="SSF56672">
    <property type="entry name" value="DNA/RNA polymerases"/>
    <property type="match status" value="1"/>
</dbReference>
<protein>
    <recommendedName>
        <fullName evidence="1">Reverse transcriptase Ty1/copia-type domain-containing protein</fullName>
    </recommendedName>
</protein>
<sequence length="573" mass="63811">MSLQNGQSGNSEWFLDSGASSHITGNAESASITRRTYLGRSHLGIHPRQPAPRIFLGARNTWSHRALTRSAHPTRLTSTADGPHLAHYQLARLSCVATWPAPAIPRGSSVNLVSGKWIYRHKLNPDGSLARYKARWVLRGFTQRPGVDFGETFSPVVKPATIRVVLSLAVSSSWDIRQLDVKNVFLQGHLDEVVYSQQPAGFIDIIHPNHVCRLNKSLYGLKQAPRAWFQRFTSYLARLGFVASKCDSSLFILQRGGEMAYLLLYVDDIILTASSPALLRHIIARLHHEFAMTDLGELHHFLGINVHRNDNGLFLSQQQYALEILDRASMTNCNPIATPVDTKAKLSATEGPPVADLSLYRSLAGALQYLTLTRPDLAYAVQQTCLFMHDPREPHFTLLKRILRYVRGTAHHGLLLRRSHNKQLVAYSDADWAGCPDTRKSHYGKRRHCRAAHCTAKPPKCTAKPLPCVHARQHMAGKNSTATATLPCAWQLCTAKAFAVRAIRCPRCVQCLCRATWWLPCEQTLPCGLLFSVRQVVAVRAPVPSDNPLPCGHAPARTAKSLQARRAPCQVYR</sequence>
<dbReference type="PANTHER" id="PTHR11439">
    <property type="entry name" value="GAG-POL-RELATED RETROTRANSPOSON"/>
    <property type="match status" value="1"/>
</dbReference>
<organism evidence="2 3">
    <name type="scientific">Lolium multiflorum</name>
    <name type="common">Italian ryegrass</name>
    <name type="synonym">Lolium perenne subsp. multiflorum</name>
    <dbReference type="NCBI Taxonomy" id="4521"/>
    <lineage>
        <taxon>Eukaryota</taxon>
        <taxon>Viridiplantae</taxon>
        <taxon>Streptophyta</taxon>
        <taxon>Embryophyta</taxon>
        <taxon>Tracheophyta</taxon>
        <taxon>Spermatophyta</taxon>
        <taxon>Magnoliopsida</taxon>
        <taxon>Liliopsida</taxon>
        <taxon>Poales</taxon>
        <taxon>Poaceae</taxon>
        <taxon>BOP clade</taxon>
        <taxon>Pooideae</taxon>
        <taxon>Poodae</taxon>
        <taxon>Poeae</taxon>
        <taxon>Poeae Chloroplast Group 2 (Poeae type)</taxon>
        <taxon>Loliodinae</taxon>
        <taxon>Loliinae</taxon>
        <taxon>Lolium</taxon>
    </lineage>
</organism>
<evidence type="ECO:0000313" key="2">
    <source>
        <dbReference type="EMBL" id="KAK1669325.1"/>
    </source>
</evidence>
<dbReference type="EMBL" id="JAUUTY010000003">
    <property type="protein sequence ID" value="KAK1669325.1"/>
    <property type="molecule type" value="Genomic_DNA"/>
</dbReference>
<evidence type="ECO:0000259" key="1">
    <source>
        <dbReference type="Pfam" id="PF07727"/>
    </source>
</evidence>
<dbReference type="PANTHER" id="PTHR11439:SF524">
    <property type="entry name" value="RNA-DIRECTED DNA POLYMERASE, PROTEIN KINASE RLK-PELLE-DLSV FAMILY"/>
    <property type="match status" value="1"/>
</dbReference>
<evidence type="ECO:0000313" key="3">
    <source>
        <dbReference type="Proteomes" id="UP001231189"/>
    </source>
</evidence>
<gene>
    <name evidence="2" type="ORF">QYE76_057484</name>
</gene>
<proteinExistence type="predicted"/>